<keyword evidence="3" id="KW-1185">Reference proteome</keyword>
<dbReference type="Proteomes" id="UP001327560">
    <property type="component" value="Chromosome 4"/>
</dbReference>
<dbReference type="PROSITE" id="PS50004">
    <property type="entry name" value="C2"/>
    <property type="match status" value="1"/>
</dbReference>
<evidence type="ECO:0000313" key="2">
    <source>
        <dbReference type="EMBL" id="WOL05171.1"/>
    </source>
</evidence>
<gene>
    <name evidence="2" type="ORF">Cni_G13897</name>
</gene>
<proteinExistence type="predicted"/>
<dbReference type="Gene3D" id="2.60.40.150">
    <property type="entry name" value="C2 domain"/>
    <property type="match status" value="1"/>
</dbReference>
<name>A0AAQ3KGQ8_9LILI</name>
<dbReference type="SUPFAM" id="SSF49562">
    <property type="entry name" value="C2 domain (Calcium/lipid-binding domain, CaLB)"/>
    <property type="match status" value="1"/>
</dbReference>
<dbReference type="CDD" id="cd04051">
    <property type="entry name" value="C2_SRC2_like"/>
    <property type="match status" value="1"/>
</dbReference>
<dbReference type="SMART" id="SM00239">
    <property type="entry name" value="C2"/>
    <property type="match status" value="1"/>
</dbReference>
<evidence type="ECO:0000313" key="3">
    <source>
        <dbReference type="Proteomes" id="UP001327560"/>
    </source>
</evidence>
<dbReference type="InterPro" id="IPR044750">
    <property type="entry name" value="C2_SRC2/BAP"/>
</dbReference>
<protein>
    <recommendedName>
        <fullName evidence="1">C2 domain-containing protein</fullName>
    </recommendedName>
</protein>
<reference evidence="2 3" key="1">
    <citation type="submission" date="2023-10" db="EMBL/GenBank/DDBJ databases">
        <title>Chromosome-scale genome assembly provides insights into flower coloration mechanisms of Canna indica.</title>
        <authorList>
            <person name="Li C."/>
        </authorList>
    </citation>
    <scope>NUCLEOTIDE SEQUENCE [LARGE SCALE GENOMIC DNA]</scope>
    <source>
        <tissue evidence="2">Flower</tissue>
    </source>
</reference>
<dbReference type="InterPro" id="IPR000008">
    <property type="entry name" value="C2_dom"/>
</dbReference>
<dbReference type="AlphaFoldDB" id="A0AAQ3KGQ8"/>
<sequence length="244" mass="27797">MSTVVPAPFHLLEITIISAQGLYPATRSISTYASAWVDPKHKLYTGRVNHVHPTWNDKFVFRVDDAFLHSDTAAVNVHLHGARNLLRDHLLGTVRVVLSSLRPAPGARRFVALQVRRPTTLRPCGILNLGVALLDPYVKSMHDGLDSTAAFSYKDLIDTPREESKHRHTASDDCDRWQLQRNGSVDMERDGVGEREREQLETKLEIWKSEMSPENEWHNRRQLSKARSTGRLSFFSCINEMDCE</sequence>
<dbReference type="PANTHER" id="PTHR32246">
    <property type="entry name" value="INGRESSION PROTEIN FIC1"/>
    <property type="match status" value="1"/>
</dbReference>
<dbReference type="PANTHER" id="PTHR32246:SF143">
    <property type="entry name" value="CALCIUM-DEPENDENT LIPID-BINDING (CALB DOMAIN) FAMILY PROTEIN"/>
    <property type="match status" value="1"/>
</dbReference>
<dbReference type="GO" id="GO:0006952">
    <property type="term" value="P:defense response"/>
    <property type="evidence" value="ECO:0007669"/>
    <property type="project" value="InterPro"/>
</dbReference>
<feature type="domain" description="C2" evidence="1">
    <location>
        <begin position="1"/>
        <end position="111"/>
    </location>
</feature>
<evidence type="ECO:0000259" key="1">
    <source>
        <dbReference type="PROSITE" id="PS50004"/>
    </source>
</evidence>
<dbReference type="Pfam" id="PF00168">
    <property type="entry name" value="C2"/>
    <property type="match status" value="1"/>
</dbReference>
<dbReference type="EMBL" id="CP136893">
    <property type="protein sequence ID" value="WOL05171.1"/>
    <property type="molecule type" value="Genomic_DNA"/>
</dbReference>
<accession>A0AAQ3KGQ8</accession>
<organism evidence="2 3">
    <name type="scientific">Canna indica</name>
    <name type="common">Indian-shot</name>
    <dbReference type="NCBI Taxonomy" id="4628"/>
    <lineage>
        <taxon>Eukaryota</taxon>
        <taxon>Viridiplantae</taxon>
        <taxon>Streptophyta</taxon>
        <taxon>Embryophyta</taxon>
        <taxon>Tracheophyta</taxon>
        <taxon>Spermatophyta</taxon>
        <taxon>Magnoliopsida</taxon>
        <taxon>Liliopsida</taxon>
        <taxon>Zingiberales</taxon>
        <taxon>Cannaceae</taxon>
        <taxon>Canna</taxon>
    </lineage>
</organism>
<dbReference type="InterPro" id="IPR035892">
    <property type="entry name" value="C2_domain_sf"/>
</dbReference>